<protein>
    <submittedName>
        <fullName evidence="6">Uncharacterized protein</fullName>
    </submittedName>
</protein>
<evidence type="ECO:0000313" key="6">
    <source>
        <dbReference type="EMBL" id="DAZ94492.1"/>
    </source>
</evidence>
<gene>
    <name evidence="6" type="ORF">N0F65_003426</name>
</gene>
<reference evidence="6" key="1">
    <citation type="submission" date="2022-11" db="EMBL/GenBank/DDBJ databases">
        <authorList>
            <person name="Morgan W.R."/>
            <person name="Tartar A."/>
        </authorList>
    </citation>
    <scope>NUCLEOTIDE SEQUENCE</scope>
    <source>
        <strain evidence="6">ARSEF 373</strain>
    </source>
</reference>
<evidence type="ECO:0000256" key="3">
    <source>
        <dbReference type="ARBA" id="ARBA00022989"/>
    </source>
</evidence>
<dbReference type="InterPro" id="IPR011701">
    <property type="entry name" value="MFS"/>
</dbReference>
<evidence type="ECO:0000256" key="4">
    <source>
        <dbReference type="ARBA" id="ARBA00023136"/>
    </source>
</evidence>
<dbReference type="InterPro" id="IPR049680">
    <property type="entry name" value="FLVCR1-2_SLC49-like"/>
</dbReference>
<keyword evidence="3 5" id="KW-1133">Transmembrane helix</keyword>
<organism evidence="6 7">
    <name type="scientific">Lagenidium giganteum</name>
    <dbReference type="NCBI Taxonomy" id="4803"/>
    <lineage>
        <taxon>Eukaryota</taxon>
        <taxon>Sar</taxon>
        <taxon>Stramenopiles</taxon>
        <taxon>Oomycota</taxon>
        <taxon>Peronosporomycetes</taxon>
        <taxon>Pythiales</taxon>
        <taxon>Pythiaceae</taxon>
    </lineage>
</organism>
<comment type="caution">
    <text evidence="6">The sequence shown here is derived from an EMBL/GenBank/DDBJ whole genome shotgun (WGS) entry which is preliminary data.</text>
</comment>
<dbReference type="Gene3D" id="1.20.1250.20">
    <property type="entry name" value="MFS general substrate transporter like domains"/>
    <property type="match status" value="1"/>
</dbReference>
<dbReference type="Proteomes" id="UP001146120">
    <property type="component" value="Unassembled WGS sequence"/>
</dbReference>
<feature type="transmembrane region" description="Helical" evidence="5">
    <location>
        <begin position="121"/>
        <end position="142"/>
    </location>
</feature>
<keyword evidence="4 5" id="KW-0472">Membrane</keyword>
<keyword evidence="7" id="KW-1185">Reference proteome</keyword>
<reference evidence="6" key="2">
    <citation type="journal article" date="2023" name="Microbiol Resour">
        <title>Decontamination and Annotation of the Draft Genome Sequence of the Oomycete Lagenidium giganteum ARSEF 373.</title>
        <authorList>
            <person name="Morgan W.R."/>
            <person name="Tartar A."/>
        </authorList>
    </citation>
    <scope>NUCLEOTIDE SEQUENCE</scope>
    <source>
        <strain evidence="6">ARSEF 373</strain>
    </source>
</reference>
<evidence type="ECO:0000313" key="7">
    <source>
        <dbReference type="Proteomes" id="UP001146120"/>
    </source>
</evidence>
<dbReference type="GO" id="GO:0016020">
    <property type="term" value="C:membrane"/>
    <property type="evidence" value="ECO:0007669"/>
    <property type="project" value="UniProtKB-SubCell"/>
</dbReference>
<feature type="transmembrane region" description="Helical" evidence="5">
    <location>
        <begin position="29"/>
        <end position="49"/>
    </location>
</feature>
<sequence>MTVNANSLGVAVVYLIAPLVVRYPHDIQIWNLGIAVASTAASLLAYCFLESSPRCRARKNSPEKTGEEHLQDNYDWRRWSNAFTHPGFTHTVIAFAVAETIFNVVSAMIGKFLAEEGFTKAQVGVIGSMFIVSCLVGSQVISHHVDSQQNHKRAIKVCLVLTSVFLYLFKLALIAKNVWTTLLTLMLAGWFQGPLLPLALELGVECAFPTSEATVAALQQLTGNAMSAAVLPLLAELDRATSSHALPAYMCTKWVMAVASLLTCIMMFFLYVLFGCEVNGR</sequence>
<keyword evidence="2 5" id="KW-0812">Transmembrane</keyword>
<dbReference type="EMBL" id="DAKRPA010000248">
    <property type="protein sequence ID" value="DAZ94492.1"/>
    <property type="molecule type" value="Genomic_DNA"/>
</dbReference>
<feature type="transmembrane region" description="Helical" evidence="5">
    <location>
        <begin position="154"/>
        <end position="175"/>
    </location>
</feature>
<dbReference type="Pfam" id="PF07690">
    <property type="entry name" value="MFS_1"/>
    <property type="match status" value="1"/>
</dbReference>
<dbReference type="SUPFAM" id="SSF103473">
    <property type="entry name" value="MFS general substrate transporter"/>
    <property type="match status" value="1"/>
</dbReference>
<dbReference type="GO" id="GO:0022857">
    <property type="term" value="F:transmembrane transporter activity"/>
    <property type="evidence" value="ECO:0007669"/>
    <property type="project" value="InterPro"/>
</dbReference>
<evidence type="ECO:0000256" key="2">
    <source>
        <dbReference type="ARBA" id="ARBA00022692"/>
    </source>
</evidence>
<dbReference type="AlphaFoldDB" id="A0AAV2YHK4"/>
<comment type="subcellular location">
    <subcellularLocation>
        <location evidence="1">Membrane</location>
        <topology evidence="1">Multi-pass membrane protein</topology>
    </subcellularLocation>
</comment>
<feature type="transmembrane region" description="Helical" evidence="5">
    <location>
        <begin position="7"/>
        <end position="23"/>
    </location>
</feature>
<dbReference type="InterPro" id="IPR036259">
    <property type="entry name" value="MFS_trans_sf"/>
</dbReference>
<evidence type="ECO:0000256" key="1">
    <source>
        <dbReference type="ARBA" id="ARBA00004141"/>
    </source>
</evidence>
<dbReference type="PANTHER" id="PTHR10924">
    <property type="entry name" value="MAJOR FACILITATOR SUPERFAMILY PROTEIN-RELATED"/>
    <property type="match status" value="1"/>
</dbReference>
<accession>A0AAV2YHK4</accession>
<feature type="transmembrane region" description="Helical" evidence="5">
    <location>
        <begin position="254"/>
        <end position="274"/>
    </location>
</feature>
<feature type="transmembrane region" description="Helical" evidence="5">
    <location>
        <begin position="87"/>
        <end position="109"/>
    </location>
</feature>
<dbReference type="PANTHER" id="PTHR10924:SF6">
    <property type="entry name" value="SOLUTE CARRIER FAMILY 49 MEMBER A3"/>
    <property type="match status" value="1"/>
</dbReference>
<evidence type="ECO:0000256" key="5">
    <source>
        <dbReference type="SAM" id="Phobius"/>
    </source>
</evidence>
<name>A0AAV2YHK4_9STRA</name>
<proteinExistence type="predicted"/>